<gene>
    <name evidence="1" type="ORF">E5331_01845</name>
</gene>
<reference evidence="1" key="1">
    <citation type="submission" date="2019-04" db="EMBL/GenBank/DDBJ databases">
        <title>Microbes associate with the intestines of laboratory mice.</title>
        <authorList>
            <person name="Navarre W."/>
            <person name="Wong E."/>
            <person name="Huang K."/>
            <person name="Tropini C."/>
            <person name="Ng K."/>
            <person name="Yu B."/>
        </authorList>
    </citation>
    <scope>NUCLEOTIDE SEQUENCE</scope>
    <source>
        <strain evidence="1">NM04_E33</strain>
    </source>
</reference>
<evidence type="ECO:0000313" key="2">
    <source>
        <dbReference type="Proteomes" id="UP000306319"/>
    </source>
</evidence>
<protein>
    <submittedName>
        <fullName evidence="1">HlyD family efflux transporter periplasmic adaptor subunit</fullName>
    </submittedName>
</protein>
<dbReference type="EMBL" id="SRYB01000002">
    <property type="protein sequence ID" value="TGY80491.1"/>
    <property type="molecule type" value="Genomic_DNA"/>
</dbReference>
<keyword evidence="2" id="KW-1185">Reference proteome</keyword>
<evidence type="ECO:0000313" key="1">
    <source>
        <dbReference type="EMBL" id="TGY80491.1"/>
    </source>
</evidence>
<sequence>MDIQLKRKPWYVRYRYYIGLGVLLLILLGYAVVLAWGPRRLHVDKDSVRVAEVMEDNFLEYVDVEGIVSPIQIVKVNAIESGFVERIVADDGAMLEQGDTILILRNPELMRTIIDEEDELHRQQRLYREQEIEMEQKSLTLQQQVLDANYEMSNLDNKRKIAYEEYGMGMKSKAEMELADSEYAYRKRKTSLQMQGLSHDSAMTALRREMLQEDMRRAQTKRDRAVGRKDDLIVRAPVAGQLSFLTVTPGQQVQSGVSIGELKVLTDYKVHVSVNEYYVDRIMSGLPGNINYQDESYPLRVSRVVPEIKDRNFEADLIFTGERPANARIGKSYRVQIELGQPENTVVIPHGDFYNVTNGKWIYLLNEDGTKAVKREIEVGRQNPRQYEVISGLSPGDRVIISGYDKLKDMEEIILR</sequence>
<organism evidence="1 2">
    <name type="scientific">Lepagella muris</name>
    <dbReference type="NCBI Taxonomy" id="3032870"/>
    <lineage>
        <taxon>Bacteria</taxon>
        <taxon>Pseudomonadati</taxon>
        <taxon>Bacteroidota</taxon>
        <taxon>Bacteroidia</taxon>
        <taxon>Bacteroidales</taxon>
        <taxon>Muribaculaceae</taxon>
        <taxon>Lepagella</taxon>
    </lineage>
</organism>
<name>A0AC61RKB0_9BACT</name>
<accession>A0AC61RKB0</accession>
<proteinExistence type="predicted"/>
<dbReference type="Proteomes" id="UP000306319">
    <property type="component" value="Unassembled WGS sequence"/>
</dbReference>
<comment type="caution">
    <text evidence="1">The sequence shown here is derived from an EMBL/GenBank/DDBJ whole genome shotgun (WGS) entry which is preliminary data.</text>
</comment>